<dbReference type="AlphaFoldDB" id="A0A0F9QQ27"/>
<proteinExistence type="predicted"/>
<comment type="caution">
    <text evidence="1">The sequence shown here is derived from an EMBL/GenBank/DDBJ whole genome shotgun (WGS) entry which is preliminary data.</text>
</comment>
<sequence>MIGVFCTLIIIVIIGIGVPMKVAEMFSKKRDD</sequence>
<reference evidence="1" key="1">
    <citation type="journal article" date="2015" name="Nature">
        <title>Complex archaea that bridge the gap between prokaryotes and eukaryotes.</title>
        <authorList>
            <person name="Spang A."/>
            <person name="Saw J.H."/>
            <person name="Jorgensen S.L."/>
            <person name="Zaremba-Niedzwiedzka K."/>
            <person name="Martijn J."/>
            <person name="Lind A.E."/>
            <person name="van Eijk R."/>
            <person name="Schleper C."/>
            <person name="Guy L."/>
            <person name="Ettema T.J."/>
        </authorList>
    </citation>
    <scope>NUCLEOTIDE SEQUENCE</scope>
</reference>
<protein>
    <submittedName>
        <fullName evidence="1">Uncharacterized protein</fullName>
    </submittedName>
</protein>
<evidence type="ECO:0000313" key="1">
    <source>
        <dbReference type="EMBL" id="KKN07388.1"/>
    </source>
</evidence>
<name>A0A0F9QQ27_9ZZZZ</name>
<organism evidence="1">
    <name type="scientific">marine sediment metagenome</name>
    <dbReference type="NCBI Taxonomy" id="412755"/>
    <lineage>
        <taxon>unclassified sequences</taxon>
        <taxon>metagenomes</taxon>
        <taxon>ecological metagenomes</taxon>
    </lineage>
</organism>
<dbReference type="EMBL" id="LAZR01004576">
    <property type="protein sequence ID" value="KKN07388.1"/>
    <property type="molecule type" value="Genomic_DNA"/>
</dbReference>
<gene>
    <name evidence="1" type="ORF">LCGC14_1067580</name>
</gene>
<accession>A0A0F9QQ27</accession>